<keyword evidence="2" id="KW-1185">Reference proteome</keyword>
<dbReference type="OrthoDB" id="5419927at2759"/>
<accession>A0A9W4XKS6</accession>
<evidence type="ECO:0000313" key="1">
    <source>
        <dbReference type="EMBL" id="CAI6335268.1"/>
    </source>
</evidence>
<dbReference type="EMBL" id="CAOQHR010000005">
    <property type="protein sequence ID" value="CAI6335268.1"/>
    <property type="molecule type" value="Genomic_DNA"/>
</dbReference>
<evidence type="ECO:0000313" key="2">
    <source>
        <dbReference type="Proteomes" id="UP001152607"/>
    </source>
</evidence>
<gene>
    <name evidence="1" type="ORF">PDIGIT_LOCUS8347</name>
</gene>
<name>A0A9W4XKS6_9PLEO</name>
<organism evidence="1 2">
    <name type="scientific">Periconia digitata</name>
    <dbReference type="NCBI Taxonomy" id="1303443"/>
    <lineage>
        <taxon>Eukaryota</taxon>
        <taxon>Fungi</taxon>
        <taxon>Dikarya</taxon>
        <taxon>Ascomycota</taxon>
        <taxon>Pezizomycotina</taxon>
        <taxon>Dothideomycetes</taxon>
        <taxon>Pleosporomycetidae</taxon>
        <taxon>Pleosporales</taxon>
        <taxon>Massarineae</taxon>
        <taxon>Periconiaceae</taxon>
        <taxon>Periconia</taxon>
    </lineage>
</organism>
<protein>
    <submittedName>
        <fullName evidence="1">Uncharacterized protein</fullName>
    </submittedName>
</protein>
<reference evidence="1" key="1">
    <citation type="submission" date="2023-01" db="EMBL/GenBank/DDBJ databases">
        <authorList>
            <person name="Van Ghelder C."/>
            <person name="Rancurel C."/>
        </authorList>
    </citation>
    <scope>NUCLEOTIDE SEQUENCE</scope>
    <source>
        <strain evidence="1">CNCM I-4278</strain>
    </source>
</reference>
<dbReference type="AlphaFoldDB" id="A0A9W4XKS6"/>
<dbReference type="PANTHER" id="PTHR40619">
    <property type="entry name" value="FUNGAL STAND N-TERMINAL GOODBYE DOMAIN-CONTAINING PROTEIN"/>
    <property type="match status" value="1"/>
</dbReference>
<dbReference type="Proteomes" id="UP001152607">
    <property type="component" value="Unassembled WGS sequence"/>
</dbReference>
<comment type="caution">
    <text evidence="1">The sequence shown here is derived from an EMBL/GenBank/DDBJ whole genome shotgun (WGS) entry which is preliminary data.</text>
</comment>
<dbReference type="PANTHER" id="PTHR40619:SF3">
    <property type="entry name" value="FUNGAL STAND N-TERMINAL GOODBYE DOMAIN-CONTAINING PROTEIN"/>
    <property type="match status" value="1"/>
</dbReference>
<proteinExistence type="predicted"/>
<sequence>MTEYEVAEYMVRLDGVQHPALLGRPGTGVVFDGIRKQWVLESDRDSAALPYDDIYHAAFEARDQLLETCNRYREKMKLPVIDFNASHNWKEVEDSVQNACVGLETLATKDKEISGWQGKFKRAFRGLCNNAGAGRTAANLIPNDSFGLTSVLCGSLKVVFTGLQATGRHRIEVYRTLEDLPQRLKDIAADVSMNYLDRQIHQRAAALYAAAFKLLNHILLWFLKSNMRTGVKLLLDPTGFMDRLQDLQAELKTASQSFAARLDKLTRDSVQETQQFTYSSAYSIHTKLQHIEQAISDERGARLEVLESLKLGLKMVRDELQERNTSTPDRKRIKEIPAINPEKILRRFSYESDLVIEDSRNLVNRAKQSRRTSRDPGRLIALHNNLRLQAWLAVDESSLLFLNGRTESRPDSAVSFFSAQVFQALLESHGKNVGVGDAEIRIIPLAFFCGQHRDLHTDSNANPEEMAMSLLLQLIDRGRNDLDSATLQQCYDKTKGGNVESICSMFETAVTSLGPRVLLVVMVDGLRFFAQPGARGQDTRNVIWRLLRLFRTESDAKIKALFSSPTKCDYLEDLFDEHEVLALPRELAGGRTKSPVEYRLALDEEESGEGSD</sequence>